<evidence type="ECO:0000256" key="1">
    <source>
        <dbReference type="HAMAP-Rule" id="MF_00462"/>
    </source>
</evidence>
<dbReference type="STRING" id="2518989.IMCC3088_291"/>
<dbReference type="NCBIfam" id="NF002011">
    <property type="entry name" value="PRK00816.1"/>
    <property type="match status" value="1"/>
</dbReference>
<keyword evidence="3" id="KW-1185">Reference proteome</keyword>
<dbReference type="Proteomes" id="UP000005615">
    <property type="component" value="Unassembled WGS sequence"/>
</dbReference>
<comment type="subunit">
    <text evidence="1">The complex is composed of six subunits: RnfA, RnfB, RnfC, RnfD, RnfE and RnfG.</text>
</comment>
<dbReference type="PANTHER" id="PTHR30578">
    <property type="entry name" value="ELECTRON TRANSPORT COMPLEX PROTEIN RNFD"/>
    <property type="match status" value="1"/>
</dbReference>
<dbReference type="AlphaFoldDB" id="F3L5L3"/>
<feature type="transmembrane region" description="Helical" evidence="1">
    <location>
        <begin position="309"/>
        <end position="328"/>
    </location>
</feature>
<comment type="function">
    <text evidence="1">Part of a membrane-bound complex that couples electron transfer with translocation of ions across the membrane.</text>
</comment>
<dbReference type="RefSeq" id="WP_009577148.1">
    <property type="nucleotide sequence ID" value="NZ_AEIG01000116.1"/>
</dbReference>
<feature type="transmembrane region" description="Helical" evidence="1">
    <location>
        <begin position="227"/>
        <end position="245"/>
    </location>
</feature>
<keyword evidence="1" id="KW-1278">Translocase</keyword>
<keyword evidence="1" id="KW-0472">Membrane</keyword>
<dbReference type="EC" id="7.-.-.-" evidence="1"/>
<dbReference type="eggNOG" id="COG4658">
    <property type="taxonomic scope" value="Bacteria"/>
</dbReference>
<dbReference type="PANTHER" id="PTHR30578:SF0">
    <property type="entry name" value="ION-TRANSLOCATING OXIDOREDUCTASE COMPLEX SUBUNIT D"/>
    <property type="match status" value="1"/>
</dbReference>
<feature type="transmembrane region" description="Helical" evidence="1">
    <location>
        <begin position="257"/>
        <end position="277"/>
    </location>
</feature>
<comment type="caution">
    <text evidence="2">The sequence shown here is derived from an EMBL/GenBank/DDBJ whole genome shotgun (WGS) entry which is preliminary data.</text>
</comment>
<proteinExistence type="inferred from homology"/>
<dbReference type="GO" id="GO:0055085">
    <property type="term" value="P:transmembrane transport"/>
    <property type="evidence" value="ECO:0007669"/>
    <property type="project" value="InterPro"/>
</dbReference>
<organism evidence="2 3">
    <name type="scientific">Aequoribacter fuscus</name>
    <dbReference type="NCBI Taxonomy" id="2518989"/>
    <lineage>
        <taxon>Bacteria</taxon>
        <taxon>Pseudomonadati</taxon>
        <taxon>Pseudomonadota</taxon>
        <taxon>Gammaproteobacteria</taxon>
        <taxon>Cellvibrionales</taxon>
        <taxon>Halieaceae</taxon>
        <taxon>Aequoribacter</taxon>
    </lineage>
</organism>
<keyword evidence="1" id="KW-0249">Electron transport</keyword>
<keyword evidence="1" id="KW-1003">Cell membrane</keyword>
<feature type="modified residue" description="FMN phosphoryl threonine" evidence="1">
    <location>
        <position position="174"/>
    </location>
</feature>
<dbReference type="GO" id="GO:0005886">
    <property type="term" value="C:plasma membrane"/>
    <property type="evidence" value="ECO:0007669"/>
    <property type="project" value="UniProtKB-SubCell"/>
</dbReference>
<dbReference type="OrthoDB" id="9776359at2"/>
<protein>
    <recommendedName>
        <fullName evidence="1">Ion-translocating oxidoreductase complex subunit D</fullName>
        <ecNumber evidence="1">7.-.-.-</ecNumber>
    </recommendedName>
    <alternativeName>
        <fullName evidence="1">Rnf electron transport complex subunit D</fullName>
    </alternativeName>
</protein>
<keyword evidence="1" id="KW-0812">Transmembrane</keyword>
<dbReference type="Pfam" id="PF03116">
    <property type="entry name" value="NQR2_RnfD_RnfE"/>
    <property type="match status" value="1"/>
</dbReference>
<keyword evidence="1" id="KW-0285">Flavoprotein</keyword>
<keyword evidence="1" id="KW-0288">FMN</keyword>
<keyword evidence="1" id="KW-0997">Cell inner membrane</keyword>
<comment type="subcellular location">
    <subcellularLocation>
        <location evidence="1">Cell inner membrane</location>
        <topology evidence="1">Multi-pass membrane protein</topology>
    </subcellularLocation>
</comment>
<gene>
    <name evidence="1" type="primary">rnfD</name>
    <name evidence="2" type="ORF">IMCC3088_291</name>
</gene>
<comment type="similarity">
    <text evidence="1">Belongs to the NqrB/RnfD family.</text>
</comment>
<feature type="transmembrane region" description="Helical" evidence="1">
    <location>
        <begin position="284"/>
        <end position="303"/>
    </location>
</feature>
<dbReference type="EMBL" id="AEIG01000116">
    <property type="protein sequence ID" value="EGG28381.1"/>
    <property type="molecule type" value="Genomic_DNA"/>
</dbReference>
<keyword evidence="1" id="KW-0597">Phosphoprotein</keyword>
<evidence type="ECO:0000313" key="3">
    <source>
        <dbReference type="Proteomes" id="UP000005615"/>
    </source>
</evidence>
<keyword evidence="1" id="KW-0813">Transport</keyword>
<feature type="transmembrane region" description="Helical" evidence="1">
    <location>
        <begin position="44"/>
        <end position="61"/>
    </location>
</feature>
<dbReference type="InterPro" id="IPR004338">
    <property type="entry name" value="NqrB/RnfD"/>
</dbReference>
<dbReference type="NCBIfam" id="TIGR01946">
    <property type="entry name" value="rnfD"/>
    <property type="match status" value="1"/>
</dbReference>
<dbReference type="HAMAP" id="MF_00462">
    <property type="entry name" value="RsxD_RnfD"/>
    <property type="match status" value="1"/>
</dbReference>
<dbReference type="InterPro" id="IPR011303">
    <property type="entry name" value="RnfD_bac"/>
</dbReference>
<evidence type="ECO:0000313" key="2">
    <source>
        <dbReference type="EMBL" id="EGG28381.1"/>
    </source>
</evidence>
<dbReference type="GO" id="GO:0022900">
    <property type="term" value="P:electron transport chain"/>
    <property type="evidence" value="ECO:0007669"/>
    <property type="project" value="UniProtKB-UniRule"/>
</dbReference>
<reference evidence="2 3" key="1">
    <citation type="journal article" date="2011" name="J. Bacteriol.">
        <title>Genome sequence of strain IMCC3088, a proteorhodopsin-containing marine bacterium belonging to the OM60/NOR5 clade.</title>
        <authorList>
            <person name="Jang Y."/>
            <person name="Oh H.M."/>
            <person name="Kang I."/>
            <person name="Lee K."/>
            <person name="Yang S.J."/>
            <person name="Cho J.C."/>
        </authorList>
    </citation>
    <scope>NUCLEOTIDE SEQUENCE [LARGE SCALE GENOMIC DNA]</scope>
    <source>
        <strain evidence="2 3">IMCC3088</strain>
    </source>
</reference>
<name>F3L5L3_9GAMM</name>
<keyword evidence="1" id="KW-1133">Transmembrane helix</keyword>
<sequence length="342" mass="37014">MMLQQVSSPHLRTARSTEEIMLRVLLALVPGIIAMAHFFGPGVFTNILIACVSAVVCESLCLSMRDRPVIRSLRDYSAAVTAVLLALALPPYSPWWLIAIGTIAAIGLAKHVFGGLGHNPFNPAMVGYVVLLISFPVHMTQWTAPSSLATTPGIWDSVLAAMGSETYDAVTMATPLDLMRQNDGLMVSALWQQYPQFGRFSGVGWEWINLAFLAGGLWLLQQKIFNWHAPVGMLSTLGLMSALFYDGGSSASGGSPLFHWLSGATMLGAFFIITDPVSGATSNLGRLIFGALVGLLVYCIRVWGSYPDAVAFAVLLMNFAAPFIDYYTQPKPYGQQARDSEK</sequence>
<comment type="cofactor">
    <cofactor evidence="1">
        <name>FMN</name>
        <dbReference type="ChEBI" id="CHEBI:58210"/>
    </cofactor>
</comment>
<feature type="transmembrane region" description="Helical" evidence="1">
    <location>
        <begin position="20"/>
        <end position="38"/>
    </location>
</feature>
<feature type="transmembrane region" description="Helical" evidence="1">
    <location>
        <begin position="200"/>
        <end position="220"/>
    </location>
</feature>
<accession>F3L5L3</accession>